<evidence type="ECO:0000313" key="2">
    <source>
        <dbReference type="EMBL" id="MBR7742412.1"/>
    </source>
</evidence>
<feature type="domain" description="Chorismate-utilising enzyme C-terminal" evidence="1">
    <location>
        <begin position="99"/>
        <end position="350"/>
    </location>
</feature>
<dbReference type="GO" id="GO:0000162">
    <property type="term" value="P:L-tryptophan biosynthetic process"/>
    <property type="evidence" value="ECO:0007669"/>
    <property type="project" value="TreeGrafter"/>
</dbReference>
<sequence length="368" mass="39212">MARQPRVRRRHSAARGTLRQEPLGLPVVGEARFGSLVAQGVQDVTDDVADLTAGFWAVVLTFEGRLTAVRMARVGRGATPDPDPPWHPLEGPWRSSLDRAGYLAGVEEVRRRIADGTVYQVNLCRVLEHDLPEDADLRGLGARLARGNPAPHEAVLHLPEAGLEVVCASPETFLHRAGDRVVSGPIKGTAADPVSFLRKDHAENVMIVDLVRNDLARVGVPGTVAVDALCRVEEHPGLAHLVSEVSARLRPGTGWRDLLAATFPPGSVSGAPKHSALVTIAELEPVPRGPYCGAVGWLDADRGTARLAVGIRTFWAARRDDGGRVLRFGTGAGITWGSDPAAEWEETELKAARLVGLAAGRVPASGTV</sequence>
<protein>
    <submittedName>
        <fullName evidence="2">Chorismate-binding protein</fullName>
    </submittedName>
</protein>
<gene>
    <name evidence="2" type="ORF">KC207_03790</name>
</gene>
<dbReference type="EMBL" id="JAGSNF010000003">
    <property type="protein sequence ID" value="MBR7742412.1"/>
    <property type="molecule type" value="Genomic_DNA"/>
</dbReference>
<dbReference type="SUPFAM" id="SSF56322">
    <property type="entry name" value="ADC synthase"/>
    <property type="match status" value="1"/>
</dbReference>
<name>A0A941D8F8_9MICO</name>
<evidence type="ECO:0000259" key="1">
    <source>
        <dbReference type="Pfam" id="PF00425"/>
    </source>
</evidence>
<dbReference type="Pfam" id="PF00425">
    <property type="entry name" value="Chorismate_bind"/>
    <property type="match status" value="1"/>
</dbReference>
<reference evidence="2" key="1">
    <citation type="submission" date="2021-04" db="EMBL/GenBank/DDBJ databases">
        <title>Phycicoccus avicenniae sp. nov., a novel endophytic actinomycetes isolated from branch of Avicennia mariana.</title>
        <authorList>
            <person name="Tuo L."/>
        </authorList>
    </citation>
    <scope>NUCLEOTIDE SEQUENCE</scope>
    <source>
        <strain evidence="2">BSK3Z-2</strain>
    </source>
</reference>
<dbReference type="PANTHER" id="PTHR11236:SF50">
    <property type="entry name" value="AMINODEOXYCHORISMATE SYNTHASE COMPONENT 1"/>
    <property type="match status" value="1"/>
</dbReference>
<dbReference type="AlphaFoldDB" id="A0A941D8F8"/>
<dbReference type="Gene3D" id="3.60.120.10">
    <property type="entry name" value="Anthranilate synthase"/>
    <property type="match status" value="1"/>
</dbReference>
<comment type="caution">
    <text evidence="2">The sequence shown here is derived from an EMBL/GenBank/DDBJ whole genome shotgun (WGS) entry which is preliminary data.</text>
</comment>
<dbReference type="PRINTS" id="PR00095">
    <property type="entry name" value="ANTSNTHASEI"/>
</dbReference>
<evidence type="ECO:0000313" key="3">
    <source>
        <dbReference type="Proteomes" id="UP000677016"/>
    </source>
</evidence>
<proteinExistence type="predicted"/>
<accession>A0A941D8F8</accession>
<dbReference type="GO" id="GO:0046820">
    <property type="term" value="F:4-amino-4-deoxychorismate synthase activity"/>
    <property type="evidence" value="ECO:0007669"/>
    <property type="project" value="TreeGrafter"/>
</dbReference>
<organism evidence="2 3">
    <name type="scientific">Phycicoccus avicenniae</name>
    <dbReference type="NCBI Taxonomy" id="2828860"/>
    <lineage>
        <taxon>Bacteria</taxon>
        <taxon>Bacillati</taxon>
        <taxon>Actinomycetota</taxon>
        <taxon>Actinomycetes</taxon>
        <taxon>Micrococcales</taxon>
        <taxon>Intrasporangiaceae</taxon>
        <taxon>Phycicoccus</taxon>
    </lineage>
</organism>
<dbReference type="InterPro" id="IPR005801">
    <property type="entry name" value="ADC_synthase"/>
</dbReference>
<dbReference type="PANTHER" id="PTHR11236">
    <property type="entry name" value="AMINOBENZOATE/ANTHRANILATE SYNTHASE"/>
    <property type="match status" value="1"/>
</dbReference>
<dbReference type="Proteomes" id="UP000677016">
    <property type="component" value="Unassembled WGS sequence"/>
</dbReference>
<dbReference type="InterPro" id="IPR015890">
    <property type="entry name" value="Chorismate_C"/>
</dbReference>
<keyword evidence="3" id="KW-1185">Reference proteome</keyword>
<dbReference type="InterPro" id="IPR019999">
    <property type="entry name" value="Anth_synth_I-like"/>
</dbReference>